<dbReference type="Gene3D" id="1.10.510.10">
    <property type="entry name" value="Transferase(Phosphotransferase) domain 1"/>
    <property type="match status" value="1"/>
</dbReference>
<evidence type="ECO:0000259" key="2">
    <source>
        <dbReference type="PROSITE" id="PS50011"/>
    </source>
</evidence>
<dbReference type="GO" id="GO:0005737">
    <property type="term" value="C:cytoplasm"/>
    <property type="evidence" value="ECO:0007669"/>
    <property type="project" value="TreeGrafter"/>
</dbReference>
<dbReference type="PANTHER" id="PTHR24361">
    <property type="entry name" value="MITOGEN-ACTIVATED KINASE KINASE KINASE"/>
    <property type="match status" value="1"/>
</dbReference>
<comment type="caution">
    <text evidence="3">The sequence shown here is derived from an EMBL/GenBank/DDBJ whole genome shotgun (WGS) entry which is preliminary data.</text>
</comment>
<dbReference type="InterPro" id="IPR000719">
    <property type="entry name" value="Prot_kinase_dom"/>
</dbReference>
<sequence length="538" mass="61680">MENMNDLKDFTEDEKMEDESNEEVDDDEFEAAFQNYNSSFMQLQQEVTLISEDQVDKSIPRSLREEDLSKPPSEGLIDALPRAITQSESEDEDDHDKEEQKQQQKQQANQVDNNNNTENETSQLELLSHDHHTVNYYNVRSERKKQGISIFGCLSECFGMISGSFKNSQPTTDPYNDEVVSGPRHLTTTASTTTNITLPSSSDTVKTSTSDQHQIQSSNTILKKSDQRQFSSDTIGSSPTTGPTIAFDLTFDPFLTCFGKDRFDEYILSRRIGKGAQSTCLLARLLDQQHVMKRFYNERDFKQEEQALRQLNHPNIIKYKESICFQDEYQDDLRYLVLEYCDRSDLSVMIKKTKSKRISESLFLSIMIQCLEAISFMHSKQFIHRDLKPNNIFVCKDYSIRLGDFGFASRVGDKKALVGGTKIYVPPECAGMKYFDDTKVDIWCIGACAVEMLTAKERDLKLLINKSEICFLEKLWMNEIADGPRLYSAKILNLLGSALMVDPTKRPEAKELLREFVDLEKDLRVTMMQSLCRSKLVV</sequence>
<evidence type="ECO:0000256" key="1">
    <source>
        <dbReference type="SAM" id="MobiDB-lite"/>
    </source>
</evidence>
<feature type="compositionally biased region" description="Basic and acidic residues" evidence="1">
    <location>
        <begin position="1"/>
        <end position="10"/>
    </location>
</feature>
<feature type="domain" description="Protein kinase" evidence="2">
    <location>
        <begin position="266"/>
        <end position="517"/>
    </location>
</feature>
<accession>A0AAW2YKD9</accession>
<dbReference type="SMART" id="SM00220">
    <property type="entry name" value="S_TKc"/>
    <property type="match status" value="1"/>
</dbReference>
<dbReference type="InterPro" id="IPR008271">
    <property type="entry name" value="Ser/Thr_kinase_AS"/>
</dbReference>
<dbReference type="AlphaFoldDB" id="A0AAW2YKD9"/>
<dbReference type="GO" id="GO:0005524">
    <property type="term" value="F:ATP binding"/>
    <property type="evidence" value="ECO:0007669"/>
    <property type="project" value="InterPro"/>
</dbReference>
<proteinExistence type="predicted"/>
<dbReference type="EMBL" id="JAOPGA020000180">
    <property type="protein sequence ID" value="KAL0477471.1"/>
    <property type="molecule type" value="Genomic_DNA"/>
</dbReference>
<feature type="compositionally biased region" description="Low complexity" evidence="1">
    <location>
        <begin position="194"/>
        <end position="211"/>
    </location>
</feature>
<feature type="compositionally biased region" description="Basic and acidic residues" evidence="1">
    <location>
        <begin position="54"/>
        <end position="69"/>
    </location>
</feature>
<protein>
    <submittedName>
        <fullName evidence="3">Serine/threonine-protein kinase</fullName>
    </submittedName>
</protein>
<dbReference type="SUPFAM" id="SSF56112">
    <property type="entry name" value="Protein kinase-like (PK-like)"/>
    <property type="match status" value="1"/>
</dbReference>
<dbReference type="PROSITE" id="PS50011">
    <property type="entry name" value="PROTEIN_KINASE_DOM"/>
    <property type="match status" value="1"/>
</dbReference>
<reference evidence="3 4" key="1">
    <citation type="submission" date="2024-03" db="EMBL/GenBank/DDBJ databases">
        <title>The Acrasis kona genome and developmental transcriptomes reveal deep origins of eukaryotic multicellular pathways.</title>
        <authorList>
            <person name="Sheikh S."/>
            <person name="Fu C.-J."/>
            <person name="Brown M.W."/>
            <person name="Baldauf S.L."/>
        </authorList>
    </citation>
    <scope>NUCLEOTIDE SEQUENCE [LARGE SCALE GENOMIC DNA]</scope>
    <source>
        <strain evidence="3 4">ATCC MYA-3509</strain>
    </source>
</reference>
<keyword evidence="4" id="KW-1185">Reference proteome</keyword>
<evidence type="ECO:0000313" key="4">
    <source>
        <dbReference type="Proteomes" id="UP001431209"/>
    </source>
</evidence>
<dbReference type="PROSITE" id="PS00108">
    <property type="entry name" value="PROTEIN_KINASE_ST"/>
    <property type="match status" value="1"/>
</dbReference>
<dbReference type="InterPro" id="IPR053235">
    <property type="entry name" value="Ser_Thr_kinase"/>
</dbReference>
<organism evidence="3 4">
    <name type="scientific">Acrasis kona</name>
    <dbReference type="NCBI Taxonomy" id="1008807"/>
    <lineage>
        <taxon>Eukaryota</taxon>
        <taxon>Discoba</taxon>
        <taxon>Heterolobosea</taxon>
        <taxon>Tetramitia</taxon>
        <taxon>Eutetramitia</taxon>
        <taxon>Acrasidae</taxon>
        <taxon>Acrasis</taxon>
    </lineage>
</organism>
<dbReference type="GO" id="GO:0004674">
    <property type="term" value="F:protein serine/threonine kinase activity"/>
    <property type="evidence" value="ECO:0007669"/>
    <property type="project" value="TreeGrafter"/>
</dbReference>
<feature type="compositionally biased region" description="Low complexity" evidence="1">
    <location>
        <begin position="103"/>
        <end position="117"/>
    </location>
</feature>
<feature type="compositionally biased region" description="Acidic residues" evidence="1">
    <location>
        <begin position="11"/>
        <end position="27"/>
    </location>
</feature>
<dbReference type="InterPro" id="IPR011009">
    <property type="entry name" value="Kinase-like_dom_sf"/>
</dbReference>
<evidence type="ECO:0000313" key="3">
    <source>
        <dbReference type="EMBL" id="KAL0477471.1"/>
    </source>
</evidence>
<feature type="region of interest" description="Disordered" evidence="1">
    <location>
        <begin position="52"/>
        <end position="117"/>
    </location>
</feature>
<feature type="region of interest" description="Disordered" evidence="1">
    <location>
        <begin position="194"/>
        <end position="218"/>
    </location>
</feature>
<keyword evidence="3" id="KW-0808">Transferase</keyword>
<gene>
    <name evidence="3" type="ORF">AKO1_002208</name>
</gene>
<feature type="region of interest" description="Disordered" evidence="1">
    <location>
        <begin position="1"/>
        <end position="27"/>
    </location>
</feature>
<dbReference type="Pfam" id="PF00069">
    <property type="entry name" value="Pkinase"/>
    <property type="match status" value="1"/>
</dbReference>
<name>A0AAW2YKD9_9EUKA</name>
<keyword evidence="3" id="KW-0418">Kinase</keyword>
<dbReference type="Proteomes" id="UP001431209">
    <property type="component" value="Unassembled WGS sequence"/>
</dbReference>